<feature type="region of interest" description="Disordered" evidence="1">
    <location>
        <begin position="219"/>
        <end position="252"/>
    </location>
</feature>
<reference evidence="2" key="2">
    <citation type="submission" date="2023-05" db="EMBL/GenBank/DDBJ databases">
        <authorList>
            <consortium name="Lawrence Berkeley National Laboratory"/>
            <person name="Steindorff A."/>
            <person name="Hensen N."/>
            <person name="Bonometti L."/>
            <person name="Westerberg I."/>
            <person name="Brannstrom I.O."/>
            <person name="Guillou S."/>
            <person name="Cros-Aarteil S."/>
            <person name="Calhoun S."/>
            <person name="Haridas S."/>
            <person name="Kuo A."/>
            <person name="Mondo S."/>
            <person name="Pangilinan J."/>
            <person name="Riley R."/>
            <person name="Labutti K."/>
            <person name="Andreopoulos B."/>
            <person name="Lipzen A."/>
            <person name="Chen C."/>
            <person name="Yanf M."/>
            <person name="Daum C."/>
            <person name="Ng V."/>
            <person name="Clum A."/>
            <person name="Ohm R."/>
            <person name="Martin F."/>
            <person name="Silar P."/>
            <person name="Natvig D."/>
            <person name="Lalanne C."/>
            <person name="Gautier V."/>
            <person name="Ament-Velasquez S.L."/>
            <person name="Kruys A."/>
            <person name="Hutchinson M.I."/>
            <person name="Powell A.J."/>
            <person name="Barry K."/>
            <person name="Miller A.N."/>
            <person name="Grigoriev I.V."/>
            <person name="Debuchy R."/>
            <person name="Gladieux P."/>
            <person name="Thoren M.H."/>
            <person name="Johannesson H."/>
        </authorList>
    </citation>
    <scope>NUCLEOTIDE SEQUENCE</scope>
    <source>
        <strain evidence="2">CBS 892.96</strain>
    </source>
</reference>
<feature type="compositionally biased region" description="Low complexity" evidence="1">
    <location>
        <begin position="910"/>
        <end position="923"/>
    </location>
</feature>
<feature type="region of interest" description="Disordered" evidence="1">
    <location>
        <begin position="705"/>
        <end position="726"/>
    </location>
</feature>
<feature type="region of interest" description="Disordered" evidence="1">
    <location>
        <begin position="638"/>
        <end position="688"/>
    </location>
</feature>
<feature type="compositionally biased region" description="Polar residues" evidence="1">
    <location>
        <begin position="638"/>
        <end position="679"/>
    </location>
</feature>
<feature type="compositionally biased region" description="Polar residues" evidence="1">
    <location>
        <begin position="83"/>
        <end position="92"/>
    </location>
</feature>
<dbReference type="EMBL" id="MU866257">
    <property type="protein sequence ID" value="KAK4174933.1"/>
    <property type="molecule type" value="Genomic_DNA"/>
</dbReference>
<dbReference type="AlphaFoldDB" id="A0AAN6W3W6"/>
<accession>A0AAN6W3W6</accession>
<feature type="region of interest" description="Disordered" evidence="1">
    <location>
        <begin position="128"/>
        <end position="201"/>
    </location>
</feature>
<feature type="compositionally biased region" description="Basic residues" evidence="1">
    <location>
        <begin position="554"/>
        <end position="569"/>
    </location>
</feature>
<protein>
    <submittedName>
        <fullName evidence="2">Uncharacterized protein</fullName>
    </submittedName>
</protein>
<sequence>MDVTSLLNVSCVVGGRLQGGLQGGLPAGLQGGLEGALQAAPRGESYRRDSIASSTPSATGETTATSTAVPNTPSPPDSRATSRRNGSTSPNEGVTAANHRNRTPWDAGGYSLPLSLSIDPKFIPASGEYGRPACQSPPVSPNSPGHKFSLSRSSLSSFTSATTTSSDHSRTSSLFSRNPNNRSDSFTTNNYQYYQPPNIQTTLGHRNMASEQVDLANMSDDEEIQASPRGKLERNNASYHSSASTGVNGNTNNTPVHHQALALRAQSPSDAVIIPRRGHSDSNASLDSSNDLVPYANNEDAIVSHRRVVSEPTLPVGPAGTVGRFWIGVELYNFLVPDICQDHAECLRMLDIDQPPECSVMTPCTLPDAKVNMRKSMSHIFGRNKSCTRAVPDHVWLMVCRKHYQRARYRSDINYQATLLQRIMIQVVRIQVWSNDNERSGKEGILKDWTVAVRRREAKRIGDADKKGTKKRTRADVEAEEDEMDDADEPDLDAAIHQASSVPVPDWYQKLCRGGYTTMEVLGILRKIDGDMDVGLLSAVPDIELLPNIEGAHTAKKTKAKASTAHRRTQSSGAALRRSLPRAAATPRRASQPTTMTSPEQDLARPLQSGFTFEQDHTPAYPPVPRDSEAMARTYNSPHTLEPTVSQNTPQYESRTSRSSQASIPAYNTQQYESRNNRTVPVYGNTASYGRGDVYSADAFGRRSGHQRSVSDASFNQWPTSNYPQGYSNQNTYTGYSVPSSGYPVPPGYPGTSYAGYQPAPAPTPVNNFSSSGTDFRASNDGYRANEFGGYGYSQRNQYPNSGPAFPGGSTKHVRNHSSPVYGVMGYTSSGVNQTAPAATSAYSGYEPRWSGYQAPTIPAMSGANVLPDPRRASANVLGSPFGSAQTAVPTRRASMVPSQYGSHDEEGYAAPGSAAGSAGSRQ</sequence>
<gene>
    <name evidence="2" type="ORF">QBC36DRAFT_32588</name>
</gene>
<proteinExistence type="predicted"/>
<feature type="compositionally biased region" description="Low complexity" evidence="1">
    <location>
        <begin position="52"/>
        <end position="68"/>
    </location>
</feature>
<feature type="region of interest" description="Disordered" evidence="1">
    <location>
        <begin position="39"/>
        <end position="105"/>
    </location>
</feature>
<organism evidence="2 3">
    <name type="scientific">Triangularia setosa</name>
    <dbReference type="NCBI Taxonomy" id="2587417"/>
    <lineage>
        <taxon>Eukaryota</taxon>
        <taxon>Fungi</taxon>
        <taxon>Dikarya</taxon>
        <taxon>Ascomycota</taxon>
        <taxon>Pezizomycotina</taxon>
        <taxon>Sordariomycetes</taxon>
        <taxon>Sordariomycetidae</taxon>
        <taxon>Sordariales</taxon>
        <taxon>Podosporaceae</taxon>
        <taxon>Triangularia</taxon>
    </lineage>
</organism>
<evidence type="ECO:0000313" key="2">
    <source>
        <dbReference type="EMBL" id="KAK4174933.1"/>
    </source>
</evidence>
<name>A0AAN6W3W6_9PEZI</name>
<feature type="compositionally biased region" description="Acidic residues" evidence="1">
    <location>
        <begin position="478"/>
        <end position="488"/>
    </location>
</feature>
<evidence type="ECO:0000256" key="1">
    <source>
        <dbReference type="SAM" id="MobiDB-lite"/>
    </source>
</evidence>
<evidence type="ECO:0000313" key="3">
    <source>
        <dbReference type="Proteomes" id="UP001302321"/>
    </source>
</evidence>
<feature type="compositionally biased region" description="Low complexity" evidence="1">
    <location>
        <begin position="574"/>
        <end position="591"/>
    </location>
</feature>
<comment type="caution">
    <text evidence="2">The sequence shown here is derived from an EMBL/GenBank/DDBJ whole genome shotgun (WGS) entry which is preliminary data.</text>
</comment>
<keyword evidence="3" id="KW-1185">Reference proteome</keyword>
<feature type="compositionally biased region" description="Low complexity" evidence="1">
    <location>
        <begin position="148"/>
        <end position="177"/>
    </location>
</feature>
<feature type="compositionally biased region" description="Polar residues" evidence="1">
    <location>
        <begin position="707"/>
        <end position="726"/>
    </location>
</feature>
<dbReference type="Proteomes" id="UP001302321">
    <property type="component" value="Unassembled WGS sequence"/>
</dbReference>
<feature type="compositionally biased region" description="Polar residues" evidence="1">
    <location>
        <begin position="178"/>
        <end position="201"/>
    </location>
</feature>
<feature type="region of interest" description="Disordered" evidence="1">
    <location>
        <begin position="464"/>
        <end position="488"/>
    </location>
</feature>
<feature type="region of interest" description="Disordered" evidence="1">
    <location>
        <begin position="554"/>
        <end position="603"/>
    </location>
</feature>
<feature type="compositionally biased region" description="Polar residues" evidence="1">
    <location>
        <begin position="235"/>
        <end position="244"/>
    </location>
</feature>
<feature type="region of interest" description="Disordered" evidence="1">
    <location>
        <begin position="877"/>
        <end position="923"/>
    </location>
</feature>
<reference evidence="2" key="1">
    <citation type="journal article" date="2023" name="Mol. Phylogenet. Evol.">
        <title>Genome-scale phylogeny and comparative genomics of the fungal order Sordariales.</title>
        <authorList>
            <person name="Hensen N."/>
            <person name="Bonometti L."/>
            <person name="Westerberg I."/>
            <person name="Brannstrom I.O."/>
            <person name="Guillou S."/>
            <person name="Cros-Aarteil S."/>
            <person name="Calhoun S."/>
            <person name="Haridas S."/>
            <person name="Kuo A."/>
            <person name="Mondo S."/>
            <person name="Pangilinan J."/>
            <person name="Riley R."/>
            <person name="LaButti K."/>
            <person name="Andreopoulos B."/>
            <person name="Lipzen A."/>
            <person name="Chen C."/>
            <person name="Yan M."/>
            <person name="Daum C."/>
            <person name="Ng V."/>
            <person name="Clum A."/>
            <person name="Steindorff A."/>
            <person name="Ohm R.A."/>
            <person name="Martin F."/>
            <person name="Silar P."/>
            <person name="Natvig D.O."/>
            <person name="Lalanne C."/>
            <person name="Gautier V."/>
            <person name="Ament-Velasquez S.L."/>
            <person name="Kruys A."/>
            <person name="Hutchinson M.I."/>
            <person name="Powell A.J."/>
            <person name="Barry K."/>
            <person name="Miller A.N."/>
            <person name="Grigoriev I.V."/>
            <person name="Debuchy R."/>
            <person name="Gladieux P."/>
            <person name="Hiltunen Thoren M."/>
            <person name="Johannesson H."/>
        </authorList>
    </citation>
    <scope>NUCLEOTIDE SEQUENCE</scope>
    <source>
        <strain evidence="2">CBS 892.96</strain>
    </source>
</reference>